<evidence type="ECO:0000313" key="1">
    <source>
        <dbReference type="EMBL" id="WPL19043.1"/>
    </source>
</evidence>
<accession>A0ABZ0SDE1</accession>
<proteinExistence type="predicted"/>
<name>A0ABZ0SDE1_9GAMM</name>
<evidence type="ECO:0000313" key="2">
    <source>
        <dbReference type="Proteomes" id="UP001432180"/>
    </source>
</evidence>
<keyword evidence="2" id="KW-1185">Reference proteome</keyword>
<organism evidence="1 2">
    <name type="scientific">Thiorhodovibrio winogradskyi</name>
    <dbReference type="NCBI Taxonomy" id="77007"/>
    <lineage>
        <taxon>Bacteria</taxon>
        <taxon>Pseudomonadati</taxon>
        <taxon>Pseudomonadota</taxon>
        <taxon>Gammaproteobacteria</taxon>
        <taxon>Chromatiales</taxon>
        <taxon>Chromatiaceae</taxon>
        <taxon>Thiorhodovibrio</taxon>
    </lineage>
</organism>
<dbReference type="SUPFAM" id="SSF55811">
    <property type="entry name" value="Nudix"/>
    <property type="match status" value="1"/>
</dbReference>
<dbReference type="RefSeq" id="WP_328984789.1">
    <property type="nucleotide sequence ID" value="NZ_CP121472.1"/>
</dbReference>
<dbReference type="InterPro" id="IPR015797">
    <property type="entry name" value="NUDIX_hydrolase-like_dom_sf"/>
</dbReference>
<sequence>MSAWTRLSEIVRLDSQWVSLIGERWRCDKGQELEYWRVEKVDSVIVLPVHSGRLVCVSPTFRPGIQRETLDFPGGRLPAGKQPLDIVPFLLERELGVPATAISQITALNQQPWMINSAFSNQGLWGLVADIDPDCTIPQQHIGQTAPATAPGVAQLLDALDCLQCRAVLLEWQRQLAHGAEPDGALCRWPEN</sequence>
<protein>
    <recommendedName>
        <fullName evidence="3">NUDIX hydrolase</fullName>
    </recommendedName>
</protein>
<dbReference type="Proteomes" id="UP001432180">
    <property type="component" value="Chromosome"/>
</dbReference>
<reference evidence="1 2" key="1">
    <citation type="journal article" date="2023" name="Microorganisms">
        <title>Thiorhodovibrio frisius and Trv. litoralis spp. nov., Two Novel Members from a Clade of Fastidious Purple Sulfur Bacteria That Exhibit Unique Red-Shifted Light-Harvesting Capabilities.</title>
        <authorList>
            <person name="Methner A."/>
            <person name="Kuzyk S.B."/>
            <person name="Petersen J."/>
            <person name="Bauer S."/>
            <person name="Brinkmann H."/>
            <person name="Sichau K."/>
            <person name="Wanner G."/>
            <person name="Wolf J."/>
            <person name="Neumann-Schaal M."/>
            <person name="Henke P."/>
            <person name="Tank M."/>
            <person name="Sproer C."/>
            <person name="Bunk B."/>
            <person name="Overmann J."/>
        </authorList>
    </citation>
    <scope>NUCLEOTIDE SEQUENCE [LARGE SCALE GENOMIC DNA]</scope>
    <source>
        <strain evidence="1 2">DSM 6702</strain>
    </source>
</reference>
<dbReference type="EMBL" id="CP121472">
    <property type="protein sequence ID" value="WPL19043.1"/>
    <property type="molecule type" value="Genomic_DNA"/>
</dbReference>
<dbReference type="Gene3D" id="3.90.79.10">
    <property type="entry name" value="Nucleoside Triphosphate Pyrophosphohydrolase"/>
    <property type="match status" value="1"/>
</dbReference>
<evidence type="ECO:0008006" key="3">
    <source>
        <dbReference type="Google" id="ProtNLM"/>
    </source>
</evidence>
<gene>
    <name evidence="1" type="ORF">Thiowin_04147</name>
</gene>